<organism evidence="2 3">
    <name type="scientific">Brevibacterium luteolum</name>
    <dbReference type="NCBI Taxonomy" id="199591"/>
    <lineage>
        <taxon>Bacteria</taxon>
        <taxon>Bacillati</taxon>
        <taxon>Actinomycetota</taxon>
        <taxon>Actinomycetes</taxon>
        <taxon>Micrococcales</taxon>
        <taxon>Brevibacteriaceae</taxon>
        <taxon>Brevibacterium</taxon>
    </lineage>
</organism>
<dbReference type="OrthoDB" id="4964680at2"/>
<feature type="compositionally biased region" description="Polar residues" evidence="1">
    <location>
        <begin position="142"/>
        <end position="151"/>
    </location>
</feature>
<dbReference type="EMBL" id="PNFZ01000002">
    <property type="protein sequence ID" value="PMB98873.1"/>
    <property type="molecule type" value="Genomic_DNA"/>
</dbReference>
<dbReference type="RefSeq" id="WP_102161702.1">
    <property type="nucleotide sequence ID" value="NZ_PNFZ01000002.1"/>
</dbReference>
<dbReference type="Proteomes" id="UP000235703">
    <property type="component" value="Unassembled WGS sequence"/>
</dbReference>
<protein>
    <submittedName>
        <fullName evidence="2">Uncharacterized protein</fullName>
    </submittedName>
</protein>
<reference evidence="2 3" key="1">
    <citation type="submission" date="2017-09" db="EMBL/GenBank/DDBJ databases">
        <title>Bacterial strain isolated from the female urinary microbiota.</title>
        <authorList>
            <person name="Thomas-White K."/>
            <person name="Kumar N."/>
            <person name="Forster S."/>
            <person name="Putonti C."/>
            <person name="Lawley T."/>
            <person name="Wolfe A.J."/>
        </authorList>
    </citation>
    <scope>NUCLEOTIDE SEQUENCE [LARGE SCALE GENOMIC DNA]</scope>
    <source>
        <strain evidence="2 3">UMB0680</strain>
    </source>
</reference>
<evidence type="ECO:0000313" key="2">
    <source>
        <dbReference type="EMBL" id="PMB98873.1"/>
    </source>
</evidence>
<name>A0A2N6PJL9_9MICO</name>
<feature type="region of interest" description="Disordered" evidence="1">
    <location>
        <begin position="142"/>
        <end position="178"/>
    </location>
</feature>
<gene>
    <name evidence="2" type="ORF">CJ198_06155</name>
</gene>
<sequence length="391" mass="41863">MSARESSVFALEAAAGQNAALAEKFAFTQVADDLYAAESGVSIEGRDLLLGDAYPDISLPVSAEAVAEVSENGDLVFSETETGLSVVIEATDDEVARVLTVARETYGDGPEHRYSYELALPENAVLNQTDDGSVVILAPVSANTQEPNPDLSTVLPPAGDGEEDGTDEEREEHSTGPEFATDEELAGNLDVPAGWQMLGGFQPAWSVDANGVALPSHFEIDGNTLTQVVDTSGAEFPVVSDPLPLVAIGLAAVARALLPAILRAGARALATQAFKVGAKATTRGGYKTFAAFKRAAGNQTPKGNQWHHIVEQSTIKKRSWDARWIHNRNNLVSIPRQVHQKCVNSWMAKKKVNKFGIKSGSKTMREVVHKQSFSKQHQIGVALLRHCGVRV</sequence>
<accession>A0A2N6PJL9</accession>
<comment type="caution">
    <text evidence="2">The sequence shown here is derived from an EMBL/GenBank/DDBJ whole genome shotgun (WGS) entry which is preliminary data.</text>
</comment>
<feature type="compositionally biased region" description="Acidic residues" evidence="1">
    <location>
        <begin position="160"/>
        <end position="170"/>
    </location>
</feature>
<evidence type="ECO:0000256" key="1">
    <source>
        <dbReference type="SAM" id="MobiDB-lite"/>
    </source>
</evidence>
<keyword evidence="3" id="KW-1185">Reference proteome</keyword>
<proteinExistence type="predicted"/>
<dbReference type="AlphaFoldDB" id="A0A2N6PJL9"/>
<evidence type="ECO:0000313" key="3">
    <source>
        <dbReference type="Proteomes" id="UP000235703"/>
    </source>
</evidence>